<reference evidence="2 3" key="1">
    <citation type="journal article" date="2020" name="Biotechnol. Biofuels">
        <title>New insights from the biogas microbiome by comprehensive genome-resolved metagenomics of nearly 1600 species originating from multiple anaerobic digesters.</title>
        <authorList>
            <person name="Campanaro S."/>
            <person name="Treu L."/>
            <person name="Rodriguez-R L.M."/>
            <person name="Kovalovszki A."/>
            <person name="Ziels R.M."/>
            <person name="Maus I."/>
            <person name="Zhu X."/>
            <person name="Kougias P.G."/>
            <person name="Basile A."/>
            <person name="Luo G."/>
            <person name="Schluter A."/>
            <person name="Konstantinidis K.T."/>
            <person name="Angelidaki I."/>
        </authorList>
    </citation>
    <scope>NUCLEOTIDE SEQUENCE [LARGE SCALE GENOMIC DNA]</scope>
    <source>
        <strain evidence="2">AS23ysBPME_34</strain>
    </source>
</reference>
<organism evidence="2 3">
    <name type="scientific">Globicatella sulfidifaciens</name>
    <dbReference type="NCBI Taxonomy" id="136093"/>
    <lineage>
        <taxon>Bacteria</taxon>
        <taxon>Bacillati</taxon>
        <taxon>Bacillota</taxon>
        <taxon>Bacilli</taxon>
        <taxon>Lactobacillales</taxon>
        <taxon>Aerococcaceae</taxon>
        <taxon>Globicatella</taxon>
    </lineage>
</organism>
<gene>
    <name evidence="2" type="ORF">GX355_00230</name>
</gene>
<protein>
    <submittedName>
        <fullName evidence="2">Uncharacterized protein</fullName>
    </submittedName>
</protein>
<accession>A0A7X8C1J8</accession>
<evidence type="ECO:0000313" key="3">
    <source>
        <dbReference type="Proteomes" id="UP000541058"/>
    </source>
</evidence>
<dbReference type="Proteomes" id="UP000541058">
    <property type="component" value="Unassembled WGS sequence"/>
</dbReference>
<keyword evidence="1" id="KW-0812">Transmembrane</keyword>
<comment type="caution">
    <text evidence="2">The sequence shown here is derived from an EMBL/GenBank/DDBJ whole genome shotgun (WGS) entry which is preliminary data.</text>
</comment>
<proteinExistence type="predicted"/>
<sequence>MSSYTIEYTGLIVAGIALIISFCALIISYLDHKENKKMIEESLRPYIVIYLITTKTSSSEVCKVVVKNIGKTAAYIEALKHSNIQDLIYDSDTRKPFDKLNDSILAPNQKVIVSIDPNKIKGVDLTEEKYKFKFEVKYKISKENKKEYEDEFNIGLEDIVDLIKPRRNIKTDRDFQEILTHSIQNIHDEML</sequence>
<evidence type="ECO:0000256" key="1">
    <source>
        <dbReference type="SAM" id="Phobius"/>
    </source>
</evidence>
<name>A0A7X8C1J8_9LACT</name>
<feature type="transmembrane region" description="Helical" evidence="1">
    <location>
        <begin position="6"/>
        <end position="30"/>
    </location>
</feature>
<keyword evidence="1" id="KW-1133">Transmembrane helix</keyword>
<dbReference type="RefSeq" id="WP_276645533.1">
    <property type="nucleotide sequence ID" value="NZ_JAAYSM010000009.1"/>
</dbReference>
<dbReference type="EMBL" id="JAAYSM010000009">
    <property type="protein sequence ID" value="NLJ17268.1"/>
    <property type="molecule type" value="Genomic_DNA"/>
</dbReference>
<evidence type="ECO:0000313" key="2">
    <source>
        <dbReference type="EMBL" id="NLJ17268.1"/>
    </source>
</evidence>
<dbReference type="AlphaFoldDB" id="A0A7X8C1J8"/>
<keyword evidence="1" id="KW-0472">Membrane</keyword>